<dbReference type="PANTHER" id="PTHR24096">
    <property type="entry name" value="LONG-CHAIN-FATTY-ACID--COA LIGASE"/>
    <property type="match status" value="1"/>
</dbReference>
<dbReference type="Pfam" id="PF00501">
    <property type="entry name" value="AMP-binding"/>
    <property type="match status" value="2"/>
</dbReference>
<evidence type="ECO:0000256" key="1">
    <source>
        <dbReference type="ARBA" id="ARBA00004275"/>
    </source>
</evidence>
<dbReference type="GO" id="GO:0016405">
    <property type="term" value="F:CoA-ligase activity"/>
    <property type="evidence" value="ECO:0007669"/>
    <property type="project" value="TreeGrafter"/>
</dbReference>
<reference evidence="5 6" key="2">
    <citation type="submission" date="2018-11" db="EMBL/GenBank/DDBJ databases">
        <authorList>
            <consortium name="Pathogen Informatics"/>
        </authorList>
    </citation>
    <scope>NUCLEOTIDE SEQUENCE [LARGE SCALE GENOMIC DNA]</scope>
</reference>
<protein>
    <submittedName>
        <fullName evidence="7">AMP-binding domain-containing protein</fullName>
    </submittedName>
</protein>
<dbReference type="STRING" id="6280.A0A0N4TK69"/>
<evidence type="ECO:0000313" key="6">
    <source>
        <dbReference type="Proteomes" id="UP000278627"/>
    </source>
</evidence>
<evidence type="ECO:0000256" key="2">
    <source>
        <dbReference type="ARBA" id="ARBA00023140"/>
    </source>
</evidence>
<reference evidence="7" key="1">
    <citation type="submission" date="2017-02" db="UniProtKB">
        <authorList>
            <consortium name="WormBaseParasite"/>
        </authorList>
    </citation>
    <scope>IDENTIFICATION</scope>
</reference>
<dbReference type="PANTHER" id="PTHR24096:SF168">
    <property type="entry name" value="AMP-BINDING DOMAIN-CONTAINING PROTEIN"/>
    <property type="match status" value="1"/>
</dbReference>
<dbReference type="SUPFAM" id="SSF56801">
    <property type="entry name" value="Acetyl-CoA synthetase-like"/>
    <property type="match status" value="1"/>
</dbReference>
<proteinExistence type="predicted"/>
<dbReference type="InterPro" id="IPR000873">
    <property type="entry name" value="AMP-dep_synth/lig_dom"/>
</dbReference>
<dbReference type="EMBL" id="UZAD01013139">
    <property type="protein sequence ID" value="VDN89870.1"/>
    <property type="molecule type" value="Genomic_DNA"/>
</dbReference>
<sequence>MEVQCPFQITLQQVKFDGFTDYFFDKFDEYGCNLAMVDLESGRLWNYSELRICTENCAQRLQEIGVGQRTRCALICSVTAQAIIVYIACAMLDATVISVNPSLTSGEIWAQLEKSQVVYCFTEENKLSKLKNVRRTGAVLSGRRILSVRLLDEIFGSAKLFINHESLVPSGQTQTKLKLKNKRQLHEVFRTDLSLSERSDQDEGQITDSEPNSVLAASFQKRAIHLTKTAKFPKPTEVSRYSLLHNLQQLSCPIFGPPSVDDKCLLATNIHHIFGLVTAFLALKNGAQLIVTPEQNPRQVIDIIKKWKVTMAYVIPIFIHQCSKDINLEKDGLESLKSIVTSGAPIGEATMQLCKERLKLQDLRQAYSITKAGGICSLAPYGQETLKSVGIPMPGLRFKVMDFGMKETCMPRQLGQILIHHSHMETPAHKNPEQVNATFVSEFFKTGTVMWIICKISRTWIGDAGYYDEMGYIFVVNKMKDIVRCKDLLLWPSEVESALHDHPGIDDCTVVGKWEYLSGTVVPTAFVVRNELHQQLTRNELIRYVTNKVPNFGKLHGIIHFVPEIPRGVCGKILRPQLDQIWNHVSANCRNVPNSLNDNSNKKVVTTKLNRTLNIANKQSATLVVTQKAATRKAVNVPKMVSVHKPNNTPK</sequence>
<feature type="domain" description="AMP-binding enzyme C-terminal" evidence="4">
    <location>
        <begin position="494"/>
        <end position="572"/>
    </location>
</feature>
<evidence type="ECO:0000313" key="5">
    <source>
        <dbReference type="EMBL" id="VDN89870.1"/>
    </source>
</evidence>
<dbReference type="AlphaFoldDB" id="A0A0N4TK69"/>
<name>A0A0N4TK69_BRUPA</name>
<keyword evidence="6" id="KW-1185">Reference proteome</keyword>
<accession>A0A0N4TK69</accession>
<dbReference type="WBParaSite" id="BPAG_0000872201-mRNA-1">
    <property type="protein sequence ID" value="BPAG_0000872201-mRNA-1"/>
    <property type="gene ID" value="BPAG_0000872201"/>
</dbReference>
<dbReference type="InterPro" id="IPR025110">
    <property type="entry name" value="AMP-bd_C"/>
</dbReference>
<feature type="domain" description="AMP-dependent synthetase/ligase" evidence="3">
    <location>
        <begin position="33"/>
        <end position="134"/>
    </location>
</feature>
<dbReference type="Proteomes" id="UP000278627">
    <property type="component" value="Unassembled WGS sequence"/>
</dbReference>
<dbReference type="Gene3D" id="3.30.300.30">
    <property type="match status" value="1"/>
</dbReference>
<comment type="subcellular location">
    <subcellularLocation>
        <location evidence="1">Peroxisome</location>
    </subcellularLocation>
</comment>
<organism evidence="7">
    <name type="scientific">Brugia pahangi</name>
    <name type="common">Filarial nematode worm</name>
    <dbReference type="NCBI Taxonomy" id="6280"/>
    <lineage>
        <taxon>Eukaryota</taxon>
        <taxon>Metazoa</taxon>
        <taxon>Ecdysozoa</taxon>
        <taxon>Nematoda</taxon>
        <taxon>Chromadorea</taxon>
        <taxon>Rhabditida</taxon>
        <taxon>Spirurina</taxon>
        <taxon>Spiruromorpha</taxon>
        <taxon>Filarioidea</taxon>
        <taxon>Onchocercidae</taxon>
        <taxon>Brugia</taxon>
    </lineage>
</organism>
<keyword evidence="2" id="KW-0576">Peroxisome</keyword>
<evidence type="ECO:0000259" key="3">
    <source>
        <dbReference type="Pfam" id="PF00501"/>
    </source>
</evidence>
<feature type="domain" description="AMP-dependent synthetase/ligase" evidence="3">
    <location>
        <begin position="233"/>
        <end position="424"/>
    </location>
</feature>
<dbReference type="GO" id="GO:0005777">
    <property type="term" value="C:peroxisome"/>
    <property type="evidence" value="ECO:0007669"/>
    <property type="project" value="UniProtKB-SubCell"/>
</dbReference>
<dbReference type="Gene3D" id="3.40.50.12780">
    <property type="entry name" value="N-terminal domain of ligase-like"/>
    <property type="match status" value="1"/>
</dbReference>
<dbReference type="InterPro" id="IPR045851">
    <property type="entry name" value="AMP-bd_C_sf"/>
</dbReference>
<evidence type="ECO:0000259" key="4">
    <source>
        <dbReference type="Pfam" id="PF13193"/>
    </source>
</evidence>
<evidence type="ECO:0000313" key="7">
    <source>
        <dbReference type="WBParaSite" id="BPAG_0000872201-mRNA-1"/>
    </source>
</evidence>
<dbReference type="InterPro" id="IPR042099">
    <property type="entry name" value="ANL_N_sf"/>
</dbReference>
<dbReference type="Pfam" id="PF13193">
    <property type="entry name" value="AMP-binding_C"/>
    <property type="match status" value="1"/>
</dbReference>
<gene>
    <name evidence="5" type="ORF">BPAG_LOCUS8684</name>
</gene>